<organism evidence="2 3">
    <name type="scientific">Eiseniibacteriota bacterium</name>
    <dbReference type="NCBI Taxonomy" id="2212470"/>
    <lineage>
        <taxon>Bacteria</taxon>
        <taxon>Candidatus Eiseniibacteriota</taxon>
    </lineage>
</organism>
<reference evidence="2 3" key="1">
    <citation type="submission" date="2020-04" db="EMBL/GenBank/DDBJ databases">
        <title>Metagenomic profiling of ammonia- and methane-oxidizing microorganisms in a Dutch drinking water treatment plant.</title>
        <authorList>
            <person name="Poghosyan L."/>
            <person name="Leucker S."/>
        </authorList>
    </citation>
    <scope>NUCLEOTIDE SEQUENCE [LARGE SCALE GENOMIC DNA]</scope>
    <source>
        <strain evidence="2">S-RSF-IL-03</strain>
    </source>
</reference>
<keyword evidence="2" id="KW-0808">Transferase</keyword>
<comment type="caution">
    <text evidence="2">The sequence shown here is derived from an EMBL/GenBank/DDBJ whole genome shotgun (WGS) entry which is preliminary data.</text>
</comment>
<evidence type="ECO:0000313" key="2">
    <source>
        <dbReference type="EMBL" id="NOT33778.1"/>
    </source>
</evidence>
<dbReference type="InterPro" id="IPR028098">
    <property type="entry name" value="Glyco_trans_4-like_N"/>
</dbReference>
<gene>
    <name evidence="2" type="ORF">HOP12_06355</name>
</gene>
<dbReference type="Proteomes" id="UP000580839">
    <property type="component" value="Unassembled WGS sequence"/>
</dbReference>
<evidence type="ECO:0000259" key="1">
    <source>
        <dbReference type="Pfam" id="PF13439"/>
    </source>
</evidence>
<protein>
    <submittedName>
        <fullName evidence="2">Glycosyltransferase</fullName>
    </submittedName>
</protein>
<dbReference type="Gene3D" id="3.40.50.2000">
    <property type="entry name" value="Glycogen Phosphorylase B"/>
    <property type="match status" value="2"/>
</dbReference>
<dbReference type="AlphaFoldDB" id="A0A849SDI3"/>
<accession>A0A849SDI3</accession>
<sequence length="404" mass="42825">MIVHGFAGNDLYPARFGASQRLLGLYRGLARGHETHVLAQVPNRHPGPVSLEVSGIRVRRARAWYTAIAWRLERARLAPDAIVALAHDLAAGALRASLPGTPDVVIADLALAGVLSEARGALRVYHAHNVELDHFRTAGPRVLGRGFWAQVVRSIEARACAAADLVTVTGASDAERMHEEYGVPPARLLVIPNGYDETAVRPPSVEERSAARAAFGFESDETVALFLGSDVPHNRSALTELLARGLPDAGTRVRVLVVGGVSRALAASHDARIVSRPETDDLRTALHAADVGLNPALSGSGSNVKLPTYLAAGLAVVTTPHGVRGYETLMDAVEIVPLEKFGVRLAAAPRGWHARGAAPPTALARHAWGALGEHWGERLGERVRARLGAAATPPTADAPREVRA</sequence>
<feature type="domain" description="Glycosyltransferase subfamily 4-like N-terminal" evidence="1">
    <location>
        <begin position="17"/>
        <end position="197"/>
    </location>
</feature>
<dbReference type="EMBL" id="JABFRW010000073">
    <property type="protein sequence ID" value="NOT33778.1"/>
    <property type="molecule type" value="Genomic_DNA"/>
</dbReference>
<proteinExistence type="predicted"/>
<dbReference type="PANTHER" id="PTHR12526">
    <property type="entry name" value="GLYCOSYLTRANSFERASE"/>
    <property type="match status" value="1"/>
</dbReference>
<dbReference type="GO" id="GO:0016757">
    <property type="term" value="F:glycosyltransferase activity"/>
    <property type="evidence" value="ECO:0007669"/>
    <property type="project" value="TreeGrafter"/>
</dbReference>
<dbReference type="SUPFAM" id="SSF53756">
    <property type="entry name" value="UDP-Glycosyltransferase/glycogen phosphorylase"/>
    <property type="match status" value="1"/>
</dbReference>
<dbReference type="PANTHER" id="PTHR12526:SF600">
    <property type="entry name" value="GLYCOSYL TRANSFERASE GROUP 1"/>
    <property type="match status" value="1"/>
</dbReference>
<dbReference type="Pfam" id="PF13692">
    <property type="entry name" value="Glyco_trans_1_4"/>
    <property type="match status" value="1"/>
</dbReference>
<name>A0A849SDI3_UNCEI</name>
<dbReference type="Pfam" id="PF13439">
    <property type="entry name" value="Glyco_transf_4"/>
    <property type="match status" value="1"/>
</dbReference>
<evidence type="ECO:0000313" key="3">
    <source>
        <dbReference type="Proteomes" id="UP000580839"/>
    </source>
</evidence>